<sequence length="379" mass="41623">MGSAFLGSLSNIFSLGIKEFRSLLYDKAMLFLILFMFTGTVYADARAKPESLNRATVAVVDEDRSQLSSRIIAALHPPQFMPPERIDLAEMDKGMDSGQYTFVLDIPPDFQRDVMAGRAPDLQLNVDATRLSQAQTGTSYLQNIVDGEIRAYAQRHQSSAASPIGLNIRVFFNPNVSQFWFAAINSIVNNITLLGILLTGAALIRENEHGTIEHLLVMPVTPLEIMISKVWSMGLVVLVVSSLSLHVMVQGVLGVTLNGSTLLFACCTLLYLFAAASIGIYMATLARTMPQFGLLAILVLLPLEILSGGTTPRESMPQAIQWIMSLAPTTHYVSLAQAILFRGAGPSVIWPDFLGMASIGTFFFWFAHHRLRRMISSLH</sequence>
<dbReference type="InterPro" id="IPR047817">
    <property type="entry name" value="ABC2_TM_bact-type"/>
</dbReference>
<dbReference type="RefSeq" id="WP_014322851.1">
    <property type="nucleotide sequence ID" value="NC_016803.1"/>
</dbReference>
<dbReference type="GO" id="GO:0005886">
    <property type="term" value="C:plasma membrane"/>
    <property type="evidence" value="ECO:0007669"/>
    <property type="project" value="UniProtKB-SubCell"/>
</dbReference>
<dbReference type="HOGENOM" id="CLU_039483_8_1_7"/>
<dbReference type="AlphaFoldDB" id="F0JIJ1"/>
<dbReference type="PROSITE" id="PS51012">
    <property type="entry name" value="ABC_TM2"/>
    <property type="match status" value="1"/>
</dbReference>
<evidence type="ECO:0000313" key="11">
    <source>
        <dbReference type="Proteomes" id="UP000007845"/>
    </source>
</evidence>
<feature type="transmembrane region" description="Helical" evidence="8">
    <location>
        <begin position="261"/>
        <end position="283"/>
    </location>
</feature>
<feature type="domain" description="ABC transmembrane type-2" evidence="9">
    <location>
        <begin position="138"/>
        <end position="374"/>
    </location>
</feature>
<feature type="transmembrane region" description="Helical" evidence="8">
    <location>
        <begin position="225"/>
        <end position="249"/>
    </location>
</feature>
<dbReference type="Pfam" id="PF12698">
    <property type="entry name" value="ABC2_membrane_3"/>
    <property type="match status" value="1"/>
</dbReference>
<organism evidence="10 11">
    <name type="scientific">Pseudodesulfovibrio mercurii</name>
    <dbReference type="NCBI Taxonomy" id="641491"/>
    <lineage>
        <taxon>Bacteria</taxon>
        <taxon>Pseudomonadati</taxon>
        <taxon>Thermodesulfobacteriota</taxon>
        <taxon>Desulfovibrionia</taxon>
        <taxon>Desulfovibrionales</taxon>
        <taxon>Desulfovibrionaceae</taxon>
    </lineage>
</organism>
<evidence type="ECO:0000256" key="7">
    <source>
        <dbReference type="ARBA" id="ARBA00023136"/>
    </source>
</evidence>
<keyword evidence="4" id="KW-1003">Cell membrane</keyword>
<evidence type="ECO:0000256" key="5">
    <source>
        <dbReference type="ARBA" id="ARBA00022692"/>
    </source>
</evidence>
<accession>F0JIJ1</accession>
<evidence type="ECO:0000256" key="2">
    <source>
        <dbReference type="ARBA" id="ARBA00007783"/>
    </source>
</evidence>
<keyword evidence="11" id="KW-1185">Reference proteome</keyword>
<dbReference type="PANTHER" id="PTHR30294:SF47">
    <property type="entry name" value="INNER MEMBRANE TRANSPORT PERMEASE YHHJ"/>
    <property type="match status" value="1"/>
</dbReference>
<dbReference type="InterPro" id="IPR051449">
    <property type="entry name" value="ABC-2_transporter_component"/>
</dbReference>
<feature type="transmembrane region" description="Helical" evidence="8">
    <location>
        <begin position="347"/>
        <end position="367"/>
    </location>
</feature>
<evidence type="ECO:0000256" key="3">
    <source>
        <dbReference type="ARBA" id="ARBA00022448"/>
    </source>
</evidence>
<keyword evidence="6 8" id="KW-1133">Transmembrane helix</keyword>
<feature type="transmembrane region" description="Helical" evidence="8">
    <location>
        <begin position="289"/>
        <end position="307"/>
    </location>
</feature>
<dbReference type="Proteomes" id="UP000007845">
    <property type="component" value="Chromosome"/>
</dbReference>
<dbReference type="GO" id="GO:0140359">
    <property type="term" value="F:ABC-type transporter activity"/>
    <property type="evidence" value="ECO:0007669"/>
    <property type="project" value="InterPro"/>
</dbReference>
<reference evidence="10 11" key="1">
    <citation type="journal article" date="2011" name="J. Bacteriol.">
        <title>Genome sequence of the mercury-methylating strain Desulfovibrio desulfuricans ND132.</title>
        <authorList>
            <person name="Brown S.D."/>
            <person name="Gilmour C.C."/>
            <person name="Kucken A.M."/>
            <person name="Wall J.D."/>
            <person name="Elias D.A."/>
            <person name="Brandt C.C."/>
            <person name="Podar M."/>
            <person name="Chertkov O."/>
            <person name="Held B."/>
            <person name="Bruce D.C."/>
            <person name="Detter J.C."/>
            <person name="Tapia R."/>
            <person name="Han C.S."/>
            <person name="Goodwin L.A."/>
            <person name="Cheng J.F."/>
            <person name="Pitluck S."/>
            <person name="Woyke T."/>
            <person name="Mikhailova N."/>
            <person name="Ivanova N.N."/>
            <person name="Han J."/>
            <person name="Lucas S."/>
            <person name="Lapidus A.L."/>
            <person name="Land M.L."/>
            <person name="Hauser L.J."/>
            <person name="Palumbo A.V."/>
        </authorList>
    </citation>
    <scope>NUCLEOTIDE SEQUENCE [LARGE SCALE GENOMIC DNA]</scope>
    <source>
        <strain evidence="10 11">ND132</strain>
    </source>
</reference>
<evidence type="ECO:0000256" key="6">
    <source>
        <dbReference type="ARBA" id="ARBA00022989"/>
    </source>
</evidence>
<dbReference type="KEGG" id="ddn:DND132_2221"/>
<dbReference type="Gene3D" id="3.40.1710.10">
    <property type="entry name" value="abc type-2 transporter like domain"/>
    <property type="match status" value="1"/>
</dbReference>
<feature type="transmembrane region" description="Helical" evidence="8">
    <location>
        <begin position="28"/>
        <end position="45"/>
    </location>
</feature>
<keyword evidence="3" id="KW-0813">Transport</keyword>
<dbReference type="SMR" id="F0JIJ1"/>
<dbReference type="eggNOG" id="COG0842">
    <property type="taxonomic scope" value="Bacteria"/>
</dbReference>
<name>F0JIJ1_9BACT</name>
<dbReference type="PANTHER" id="PTHR30294">
    <property type="entry name" value="MEMBRANE COMPONENT OF ABC TRANSPORTER YHHJ-RELATED"/>
    <property type="match status" value="1"/>
</dbReference>
<keyword evidence="5 8" id="KW-0812">Transmembrane</keyword>
<feature type="transmembrane region" description="Helical" evidence="8">
    <location>
        <begin position="179"/>
        <end position="205"/>
    </location>
</feature>
<comment type="similarity">
    <text evidence="2">Belongs to the ABC-2 integral membrane protein family.</text>
</comment>
<evidence type="ECO:0000256" key="1">
    <source>
        <dbReference type="ARBA" id="ARBA00004651"/>
    </source>
</evidence>
<dbReference type="STRING" id="641491.DND132_2221"/>
<protein>
    <submittedName>
        <fullName evidence="10">ABC-2 type transporter</fullName>
    </submittedName>
</protein>
<feature type="transmembrane region" description="Helical" evidence="8">
    <location>
        <begin position="319"/>
        <end position="341"/>
    </location>
</feature>
<evidence type="ECO:0000259" key="9">
    <source>
        <dbReference type="PROSITE" id="PS51012"/>
    </source>
</evidence>
<gene>
    <name evidence="10" type="ORF">DND132_2221</name>
</gene>
<evidence type="ECO:0000256" key="8">
    <source>
        <dbReference type="SAM" id="Phobius"/>
    </source>
</evidence>
<dbReference type="EMBL" id="CP003220">
    <property type="protein sequence ID" value="EGB15425.1"/>
    <property type="molecule type" value="Genomic_DNA"/>
</dbReference>
<dbReference type="InterPro" id="IPR013525">
    <property type="entry name" value="ABC2_TM"/>
</dbReference>
<keyword evidence="7 8" id="KW-0472">Membrane</keyword>
<evidence type="ECO:0000256" key="4">
    <source>
        <dbReference type="ARBA" id="ARBA00022475"/>
    </source>
</evidence>
<evidence type="ECO:0000313" key="10">
    <source>
        <dbReference type="EMBL" id="EGB15425.1"/>
    </source>
</evidence>
<comment type="subcellular location">
    <subcellularLocation>
        <location evidence="1">Cell membrane</location>
        <topology evidence="1">Multi-pass membrane protein</topology>
    </subcellularLocation>
</comment>
<proteinExistence type="inferred from homology"/>
<dbReference type="OrthoDB" id="9808686at2"/>